<keyword evidence="4" id="KW-0862">Zinc</keyword>
<evidence type="ECO:0000256" key="4">
    <source>
        <dbReference type="ARBA" id="ARBA00022833"/>
    </source>
</evidence>
<comment type="cofactor">
    <cofactor evidence="1">
        <name>Zn(2+)</name>
        <dbReference type="ChEBI" id="CHEBI:29105"/>
    </cofactor>
</comment>
<evidence type="ECO:0000313" key="7">
    <source>
        <dbReference type="EMBL" id="AJG22396.1"/>
    </source>
</evidence>
<evidence type="ECO:0000259" key="6">
    <source>
        <dbReference type="Pfam" id="PF18089"/>
    </source>
</evidence>
<dbReference type="Pfam" id="PF18089">
    <property type="entry name" value="DAPG_hydrolase"/>
    <property type="match status" value="1"/>
</dbReference>
<dbReference type="AlphaFoldDB" id="A0A0C4YP82"/>
<evidence type="ECO:0000256" key="3">
    <source>
        <dbReference type="ARBA" id="ARBA00022801"/>
    </source>
</evidence>
<comment type="similarity">
    <text evidence="5">Belongs to the DAPG/phloretin hydrolase family.</text>
</comment>
<proteinExistence type="inferred from homology"/>
<dbReference type="GO" id="GO:0016787">
    <property type="term" value="F:hydrolase activity"/>
    <property type="evidence" value="ECO:0007669"/>
    <property type="project" value="UniProtKB-KW"/>
</dbReference>
<dbReference type="InterPro" id="IPR041526">
    <property type="entry name" value="DAPG_hydrolase"/>
</dbReference>
<dbReference type="Proteomes" id="UP000031843">
    <property type="component" value="Chromosome secondary"/>
</dbReference>
<dbReference type="RefSeq" id="WP_043353840.1">
    <property type="nucleotide sequence ID" value="NZ_CP010537.1"/>
</dbReference>
<dbReference type="STRING" id="68895.RR42_s0806"/>
<keyword evidence="2" id="KW-0479">Metal-binding</keyword>
<protein>
    <recommendedName>
        <fullName evidence="6">DAPG hydrolase PhiG domain-containing protein</fullName>
    </recommendedName>
</protein>
<sequence>MDSKRSATPWLDHSALLDPSPMMIETGVQRLESGALMVAVRTDLHGCKGRMFDWWFKFFETTQHIKWWHPVDHVEHRGWDDKWRKGENYYGASIHAVESLAEIPPVSAKLKFHDPATIFNQITLKQALSDAHVSAVVAARIGFGEHVQLDDSGDPLNGQMLHVARDTDWGCVLRSRFVLGLDDQSTGSGPTDAMGLALMRHCYTEFTFLSRFLPSLYFGERANGEVVPLPW</sequence>
<dbReference type="OrthoDB" id="2052122at2"/>
<name>A0A0C4YP82_9BURK</name>
<accession>A0A0C4YP82</accession>
<dbReference type="KEGG" id="cbw:RR42_s0806"/>
<keyword evidence="3" id="KW-0378">Hydrolase</keyword>
<dbReference type="GO" id="GO:0046872">
    <property type="term" value="F:metal ion binding"/>
    <property type="evidence" value="ECO:0007669"/>
    <property type="project" value="UniProtKB-KW"/>
</dbReference>
<keyword evidence="8" id="KW-1185">Reference proteome</keyword>
<evidence type="ECO:0000256" key="5">
    <source>
        <dbReference type="ARBA" id="ARBA00023459"/>
    </source>
</evidence>
<feature type="domain" description="DAPG hydrolase PhiG" evidence="6">
    <location>
        <begin position="11"/>
        <end position="217"/>
    </location>
</feature>
<evidence type="ECO:0000256" key="1">
    <source>
        <dbReference type="ARBA" id="ARBA00001947"/>
    </source>
</evidence>
<gene>
    <name evidence="7" type="ORF">RR42_s0806</name>
</gene>
<dbReference type="EMBL" id="CP010537">
    <property type="protein sequence ID" value="AJG22396.1"/>
    <property type="molecule type" value="Genomic_DNA"/>
</dbReference>
<evidence type="ECO:0000256" key="2">
    <source>
        <dbReference type="ARBA" id="ARBA00022723"/>
    </source>
</evidence>
<organism evidence="7 8">
    <name type="scientific">Cupriavidus basilensis</name>
    <dbReference type="NCBI Taxonomy" id="68895"/>
    <lineage>
        <taxon>Bacteria</taxon>
        <taxon>Pseudomonadati</taxon>
        <taxon>Pseudomonadota</taxon>
        <taxon>Betaproteobacteria</taxon>
        <taxon>Burkholderiales</taxon>
        <taxon>Burkholderiaceae</taxon>
        <taxon>Cupriavidus</taxon>
    </lineage>
</organism>
<evidence type="ECO:0000313" key="8">
    <source>
        <dbReference type="Proteomes" id="UP000031843"/>
    </source>
</evidence>
<reference evidence="7 8" key="1">
    <citation type="journal article" date="2015" name="Genome Announc.">
        <title>Complete Genome Sequence of Cupriavidus basilensis 4G11, Isolated from the Oak Ridge Field Research Center Site.</title>
        <authorList>
            <person name="Ray J."/>
            <person name="Waters R.J."/>
            <person name="Skerker J.M."/>
            <person name="Kuehl J.V."/>
            <person name="Price M.N."/>
            <person name="Huang J."/>
            <person name="Chakraborty R."/>
            <person name="Arkin A.P."/>
            <person name="Deutschbauer A."/>
        </authorList>
    </citation>
    <scope>NUCLEOTIDE SEQUENCE [LARGE SCALE GENOMIC DNA]</scope>
    <source>
        <strain evidence="7">4G11</strain>
    </source>
</reference>